<evidence type="ECO:0000256" key="4">
    <source>
        <dbReference type="ARBA" id="ARBA00022571"/>
    </source>
</evidence>
<dbReference type="EMBL" id="CP022163">
    <property type="protein sequence ID" value="ATB34304.1"/>
    <property type="molecule type" value="Genomic_DNA"/>
</dbReference>
<keyword evidence="9" id="KW-1185">Reference proteome</keyword>
<keyword evidence="4 5" id="KW-0055">Arginine biosynthesis</keyword>
<feature type="domain" description="Fumarate lyase N-terminal" evidence="6">
    <location>
        <begin position="104"/>
        <end position="307"/>
    </location>
</feature>
<dbReference type="PANTHER" id="PTHR43814">
    <property type="entry name" value="ARGININOSUCCINATE LYASE"/>
    <property type="match status" value="1"/>
</dbReference>
<keyword evidence="5 8" id="KW-0456">Lyase</keyword>
<evidence type="ECO:0000313" key="9">
    <source>
        <dbReference type="Proteomes" id="UP000217289"/>
    </source>
</evidence>
<dbReference type="Gene3D" id="1.20.200.10">
    <property type="entry name" value="Fumarase/aspartase (Central domain)"/>
    <property type="match status" value="1"/>
</dbReference>
<evidence type="ECO:0000256" key="3">
    <source>
        <dbReference type="ARBA" id="ARBA00012338"/>
    </source>
</evidence>
<sequence>MSAQTIGRLSKPPHPELFEALYEPRFIDDLEHVLPHLLDIDLAHVVMLGHRGILSREIAAPLLSLNREMAEQVRTGASLFTPPPSHRGLYLLYESQYVERLGGEIGGAAHIARSRNDINAAVTRMRAREGLLDLLGGCVELARAMSALAAAHVETAMPAFTHLQPAQPSSLGHYLSAVLSEVLRTAHWLLEAYPRLNQSPMGAAAGVGTSFAIDREEVARLLGFTSVIANSADSVASRDYVIHVLSGASLLGITLTRMATDLQAWASHAYGFLTWPDDMVSTSSIMPQKRNAFVLENIRGQGAQASGGLMNALLGMKNTPFSNSVEVSAESTAPLWPALDSTRLALRLSTLLMKNVIVHPARMSEFLRAADTTMTALADYLVSRHGLSFRTAHDVVGKLVSRLSGAPAPGLADLKLGLEALLVEKTQRAFALDEAELARVLDPDTGLRAAAYGGGPAPDAVREQLRQLDAQRELLVTRVEEHRQHLSQASADLTRAALALTTDAR</sequence>
<dbReference type="NCBIfam" id="TIGR00838">
    <property type="entry name" value="argH"/>
    <property type="match status" value="1"/>
</dbReference>
<reference evidence="8 9" key="1">
    <citation type="submission" date="2017-06" db="EMBL/GenBank/DDBJ databases">
        <authorList>
            <person name="Kim H.J."/>
            <person name="Triplett B.A."/>
        </authorList>
    </citation>
    <scope>NUCLEOTIDE SEQUENCE [LARGE SCALE GENOMIC DNA]</scope>
    <source>
        <strain evidence="8 9">DSM 14713</strain>
    </source>
</reference>
<comment type="subcellular location">
    <subcellularLocation>
        <location evidence="5">Cytoplasm</location>
    </subcellularLocation>
</comment>
<dbReference type="InterPro" id="IPR024083">
    <property type="entry name" value="Fumarase/histidase_N"/>
</dbReference>
<evidence type="ECO:0000256" key="1">
    <source>
        <dbReference type="ARBA" id="ARBA00000985"/>
    </source>
</evidence>
<evidence type="ECO:0000256" key="5">
    <source>
        <dbReference type="HAMAP-Rule" id="MF_00006"/>
    </source>
</evidence>
<dbReference type="InterPro" id="IPR008948">
    <property type="entry name" value="L-Aspartase-like"/>
</dbReference>
<dbReference type="PRINTS" id="PR00149">
    <property type="entry name" value="FUMRATELYASE"/>
</dbReference>
<dbReference type="InterPro" id="IPR029419">
    <property type="entry name" value="Arg_succ_lyase_C"/>
</dbReference>
<dbReference type="PANTHER" id="PTHR43814:SF1">
    <property type="entry name" value="ARGININOSUCCINATE LYASE"/>
    <property type="match status" value="1"/>
</dbReference>
<keyword evidence="5" id="KW-0028">Amino-acid biosynthesis</keyword>
<dbReference type="Pfam" id="PF14698">
    <property type="entry name" value="ASL_C2"/>
    <property type="match status" value="1"/>
</dbReference>
<dbReference type="GO" id="GO:0042450">
    <property type="term" value="P:L-arginine biosynthetic process via ornithine"/>
    <property type="evidence" value="ECO:0007669"/>
    <property type="project" value="UniProtKB-UniRule"/>
</dbReference>
<comment type="pathway">
    <text evidence="2 5">Amino-acid biosynthesis; L-arginine biosynthesis; L-arginine from L-ornithine and carbamoyl phosphate: step 3/3.</text>
</comment>
<dbReference type="EC" id="4.3.2.1" evidence="3 5"/>
<dbReference type="KEGG" id="mbd:MEBOL_007805"/>
<dbReference type="GO" id="GO:0004056">
    <property type="term" value="F:argininosuccinate lyase activity"/>
    <property type="evidence" value="ECO:0007669"/>
    <property type="project" value="UniProtKB-UniRule"/>
</dbReference>
<dbReference type="CDD" id="cd01359">
    <property type="entry name" value="Argininosuccinate_lyase"/>
    <property type="match status" value="1"/>
</dbReference>
<accession>A0A250IRE6</accession>
<dbReference type="AlphaFoldDB" id="A0A250IRE6"/>
<evidence type="ECO:0000259" key="7">
    <source>
        <dbReference type="Pfam" id="PF14698"/>
    </source>
</evidence>
<dbReference type="Gene3D" id="1.10.40.30">
    <property type="entry name" value="Fumarase/aspartase (C-terminal domain)"/>
    <property type="match status" value="1"/>
</dbReference>
<dbReference type="UniPathway" id="UPA00068">
    <property type="reaction ID" value="UER00114"/>
</dbReference>
<dbReference type="HAMAP" id="MF_00006">
    <property type="entry name" value="Arg_succ_lyase"/>
    <property type="match status" value="1"/>
</dbReference>
<feature type="domain" description="Argininosuccinate lyase C-terminal" evidence="7">
    <location>
        <begin position="372"/>
        <end position="444"/>
    </location>
</feature>
<evidence type="ECO:0000313" key="8">
    <source>
        <dbReference type="EMBL" id="ATB34304.1"/>
    </source>
</evidence>
<organism evidence="8 9">
    <name type="scientific">Melittangium boletus DSM 14713</name>
    <dbReference type="NCBI Taxonomy" id="1294270"/>
    <lineage>
        <taxon>Bacteria</taxon>
        <taxon>Pseudomonadati</taxon>
        <taxon>Myxococcota</taxon>
        <taxon>Myxococcia</taxon>
        <taxon>Myxococcales</taxon>
        <taxon>Cystobacterineae</taxon>
        <taxon>Archangiaceae</taxon>
        <taxon>Melittangium</taxon>
    </lineage>
</organism>
<dbReference type="PRINTS" id="PR00145">
    <property type="entry name" value="ARGSUCLYASE"/>
</dbReference>
<dbReference type="InterPro" id="IPR000362">
    <property type="entry name" value="Fumarate_lyase_fam"/>
</dbReference>
<gene>
    <name evidence="5" type="primary">argH</name>
    <name evidence="8" type="ORF">MEBOL_007805</name>
</gene>
<dbReference type="InterPro" id="IPR022761">
    <property type="entry name" value="Fumarate_lyase_N"/>
</dbReference>
<dbReference type="GO" id="GO:0005829">
    <property type="term" value="C:cytosol"/>
    <property type="evidence" value="ECO:0007669"/>
    <property type="project" value="TreeGrafter"/>
</dbReference>
<protein>
    <recommendedName>
        <fullName evidence="3 5">Argininosuccinate lyase</fullName>
        <shortName evidence="5">ASAL</shortName>
        <ecNumber evidence="3 5">4.3.2.1</ecNumber>
    </recommendedName>
    <alternativeName>
        <fullName evidence="5">Arginosuccinase</fullName>
    </alternativeName>
</protein>
<evidence type="ECO:0000256" key="2">
    <source>
        <dbReference type="ARBA" id="ARBA00004941"/>
    </source>
</evidence>
<dbReference type="RefSeq" id="WP_245919265.1">
    <property type="nucleotide sequence ID" value="NZ_CP022163.1"/>
</dbReference>
<keyword evidence="5" id="KW-0963">Cytoplasm</keyword>
<dbReference type="Pfam" id="PF00206">
    <property type="entry name" value="Lyase_1"/>
    <property type="match status" value="1"/>
</dbReference>
<evidence type="ECO:0000259" key="6">
    <source>
        <dbReference type="Pfam" id="PF00206"/>
    </source>
</evidence>
<comment type="similarity">
    <text evidence="5">Belongs to the lyase 1 family. Argininosuccinate lyase subfamily.</text>
</comment>
<dbReference type="SUPFAM" id="SSF48557">
    <property type="entry name" value="L-aspartase-like"/>
    <property type="match status" value="1"/>
</dbReference>
<proteinExistence type="inferred from homology"/>
<dbReference type="Proteomes" id="UP000217289">
    <property type="component" value="Chromosome"/>
</dbReference>
<dbReference type="InterPro" id="IPR009049">
    <property type="entry name" value="Argininosuccinate_lyase"/>
</dbReference>
<dbReference type="Gene3D" id="1.10.275.10">
    <property type="entry name" value="Fumarase/aspartase (N-terminal domain)"/>
    <property type="match status" value="1"/>
</dbReference>
<name>A0A250IRE6_9BACT</name>
<comment type="catalytic activity">
    <reaction evidence="1 5">
        <text>2-(N(omega)-L-arginino)succinate = fumarate + L-arginine</text>
        <dbReference type="Rhea" id="RHEA:24020"/>
        <dbReference type="ChEBI" id="CHEBI:29806"/>
        <dbReference type="ChEBI" id="CHEBI:32682"/>
        <dbReference type="ChEBI" id="CHEBI:57472"/>
        <dbReference type="EC" id="4.3.2.1"/>
    </reaction>
</comment>